<dbReference type="Gene3D" id="1.20.140.50">
    <property type="entry name" value="alix/aip1 like domains"/>
    <property type="match status" value="1"/>
</dbReference>
<feature type="compositionally biased region" description="Polar residues" evidence="6">
    <location>
        <begin position="980"/>
        <end position="992"/>
    </location>
</feature>
<evidence type="ECO:0000256" key="4">
    <source>
        <dbReference type="ARBA" id="ARBA00022753"/>
    </source>
</evidence>
<dbReference type="GO" id="GO:0032456">
    <property type="term" value="P:endocytic recycling"/>
    <property type="evidence" value="ECO:0007669"/>
    <property type="project" value="TreeGrafter"/>
</dbReference>
<sequence>MEALPTMPMMAPQFRTSTLSYDNIPNFDFRLRMKEHILLTFNADPHEYDAAFDELAQMKFEANIPAASVEQILKLKRYYGQLCMMQKRFPMGAGEQLETPFAWHDGLVDMRSAQSEVTICDIEFEKASVMFNIGACHAQYAAEQPRDTQDSIKTAFSHFQQAATAFEQLNTFRNSDFFYPSVDLDANVITFYYNVLVAQAQECIVQKSLLENRNPLVTAKLSLWLHESYEATEKIVDDWSVNIPESVQRYYAKLCRLKSDIYGVIAYMALGDNYEKVDKKQGWRLQYYTIADDFMCRLTMQSGKMRERYPELFVAYSFLFDVIKAKHKNAESENNFIYHDRIPKKEEAIDAAGKEGSVCKVTVPKFNPLDPSVCGADLFEKLLPSHVQDANNKYSEKKDEIYREMKEIVKSYDDHLNYQLQLAEFDKLKFMLKEGKNKEAWFQIPEDLMKRNADMTAYPDCVPNLIEKMRESSDTARVAEAKLNTLLAKLRAIDLPRLKADEGFNLIQKELERLAEHLEQAKANNVSLNKAIAQHSGNLQLLTLSCGEMWHKIVPTEEETGKPATEQTPEEAQMRKMVAKVEEMQKQRHDFLVELAAELNADDIATKLMGTNETGAEAIMATEITKHATRQSAIRLNVTAQEAILRAFADANADFHEERTEMSRKKQEYDRKVNELCASYEVYRDVARKCEEGEAFFRQLMARCDQFAIPVHAMEEQYREELEKKEQAKKEAEHHMNQLRMNREAQNALMDFGGAPRSPAGAMGPPTSMGPPGAQFIPPGPRGPTGQRGPRLGDYLDSYRARKQNPQVQIPQEPHDHYPGPPSPTPSSICDFPASSRSQRFGPHSPYSASQPSPNPSQYGVPQGTNQGYEGPPIPTGPYGQPGGTHGGYPGPQYQPTPYQAPPPLVPGTPAYQQATSVYPGPPSSYSVPRVVPAGDRAPQNQRYGPSSGAPEVQNQGYAPTQNRQYNPPPPVQEGPRHQTPVSQEPGYNQSLGRPGVPSHPQYNPSIALESQVYLNQGYSPSPIEGGPRENVELEAQNHGFQPAQPPHYTPSSIQERLGSQTPQFMTQGPHQGFGSQGAPAMQHQQYTPSPIQGGPPAYLQSAPQSQTHPSQQVLAPQHQQPIPPALQQYAPPPGANVSVMYTETPGNLGARNQGYGPSPVPGGPMGPGPQNQGHGLSPVQGGSIGPGVHNQGHGPSPVPGVPLEAAAQNQGYGGGNPIPPQQPSYQPLAPPAQPVYQHPPQGAPISAPPPTSQQHHQHVLPSQSAATKFQPTPGAPSPWHATPAELKTPWNTTPQYHAPPSVSVATNAQPAQSNVDLLSDLLGDFNLQPSIQPSSQNTQHIQQSQVMPILPQPQQQSQQYQSPLSSQPIQNAHQQDFRAVTSNQPDPPPLQQKPYIRPAAAVQPMPQQPPPELSQIAQQSAQSATETPILIKGSPSVTELSDPMKFQMGEGNTQKLEKRLLHQSFRTNGPPPPLNQLDPLNQIDAFSFASLTRQK</sequence>
<feature type="compositionally biased region" description="Polar residues" evidence="6">
    <location>
        <begin position="847"/>
        <end position="868"/>
    </location>
</feature>
<dbReference type="STRING" id="135651.G0NII9"/>
<feature type="region of interest" description="Disordered" evidence="6">
    <location>
        <begin position="1326"/>
        <end position="1481"/>
    </location>
</feature>
<feature type="compositionally biased region" description="Low complexity" evidence="6">
    <location>
        <begin position="1349"/>
        <end position="1371"/>
    </location>
</feature>
<evidence type="ECO:0000259" key="7">
    <source>
        <dbReference type="PROSITE" id="PS51180"/>
    </source>
</evidence>
<feature type="region of interest" description="Disordered" evidence="6">
    <location>
        <begin position="752"/>
        <end position="1309"/>
    </location>
</feature>
<dbReference type="HOGENOM" id="CLU_250477_0_0_1"/>
<dbReference type="GO" id="GO:0005768">
    <property type="term" value="C:endosome"/>
    <property type="evidence" value="ECO:0007669"/>
    <property type="project" value="UniProtKB-SubCell"/>
</dbReference>
<feature type="compositionally biased region" description="Polar residues" evidence="6">
    <location>
        <begin position="1261"/>
        <end position="1271"/>
    </location>
</feature>
<keyword evidence="9" id="KW-1185">Reference proteome</keyword>
<evidence type="ECO:0000256" key="1">
    <source>
        <dbReference type="ARBA" id="ARBA00004177"/>
    </source>
</evidence>
<gene>
    <name evidence="8" type="primary">Cbn-ego-2</name>
    <name evidence="8" type="ORF">CAEBREN_14918</name>
</gene>
<dbReference type="GO" id="GO:0043328">
    <property type="term" value="P:protein transport to vacuole involved in ubiquitin-dependent protein catabolic process via the multivesicular body sorting pathway"/>
    <property type="evidence" value="ECO:0007669"/>
    <property type="project" value="TreeGrafter"/>
</dbReference>
<dbReference type="eggNOG" id="KOG2220">
    <property type="taxonomic scope" value="Eukaryota"/>
</dbReference>
<evidence type="ECO:0000256" key="2">
    <source>
        <dbReference type="ARBA" id="ARBA00004496"/>
    </source>
</evidence>
<evidence type="ECO:0000313" key="9">
    <source>
        <dbReference type="Proteomes" id="UP000008068"/>
    </source>
</evidence>
<feature type="compositionally biased region" description="Pro residues" evidence="6">
    <location>
        <begin position="893"/>
        <end position="907"/>
    </location>
</feature>
<feature type="compositionally biased region" description="Low complexity" evidence="6">
    <location>
        <begin position="1415"/>
        <end position="1425"/>
    </location>
</feature>
<evidence type="ECO:0000256" key="3">
    <source>
        <dbReference type="ARBA" id="ARBA00022490"/>
    </source>
</evidence>
<feature type="coiled-coil region" evidence="5">
    <location>
        <begin position="711"/>
        <end position="749"/>
    </location>
</feature>
<dbReference type="InterPro" id="IPR038499">
    <property type="entry name" value="BRO1_sf"/>
</dbReference>
<evidence type="ECO:0000313" key="8">
    <source>
        <dbReference type="EMBL" id="EGT31828.1"/>
    </source>
</evidence>
<feature type="compositionally biased region" description="Low complexity" evidence="6">
    <location>
        <begin position="924"/>
        <end position="933"/>
    </location>
</feature>
<feature type="compositionally biased region" description="Pro residues" evidence="6">
    <location>
        <begin position="1218"/>
        <end position="1234"/>
    </location>
</feature>
<dbReference type="GO" id="GO:0045022">
    <property type="term" value="P:early endosome to late endosome transport"/>
    <property type="evidence" value="ECO:0007669"/>
    <property type="project" value="TreeGrafter"/>
</dbReference>
<name>G0NII9_CAEBE</name>
<dbReference type="InterPro" id="IPR004328">
    <property type="entry name" value="BRO1_dom"/>
</dbReference>
<proteinExistence type="predicted"/>
<dbReference type="Proteomes" id="UP000008068">
    <property type="component" value="Unassembled WGS sequence"/>
</dbReference>
<evidence type="ECO:0000256" key="5">
    <source>
        <dbReference type="SAM" id="Coils"/>
    </source>
</evidence>
<protein>
    <submittedName>
        <fullName evidence="8">CBN-EGO-2 protein</fullName>
    </submittedName>
</protein>
<dbReference type="PROSITE" id="PS51180">
    <property type="entry name" value="BRO1"/>
    <property type="match status" value="1"/>
</dbReference>
<reference evidence="9" key="1">
    <citation type="submission" date="2011-07" db="EMBL/GenBank/DDBJ databases">
        <authorList>
            <consortium name="Caenorhabditis brenneri Sequencing and Analysis Consortium"/>
            <person name="Wilson R.K."/>
        </authorList>
    </citation>
    <scope>NUCLEOTIDE SEQUENCE [LARGE SCALE GENOMIC DNA]</scope>
    <source>
        <strain evidence="9">PB2801</strain>
    </source>
</reference>
<comment type="subcellular location">
    <subcellularLocation>
        <location evidence="2">Cytoplasm</location>
    </subcellularLocation>
    <subcellularLocation>
        <location evidence="1">Endosome</location>
    </subcellularLocation>
</comment>
<feature type="domain" description="BRO1" evidence="7">
    <location>
        <begin position="8"/>
        <end position="416"/>
    </location>
</feature>
<dbReference type="OrthoDB" id="10266451at2759"/>
<feature type="coiled-coil region" evidence="5">
    <location>
        <begin position="504"/>
        <end position="538"/>
    </location>
</feature>
<dbReference type="Pfam" id="PF03097">
    <property type="entry name" value="BRO1"/>
    <property type="match status" value="1"/>
</dbReference>
<dbReference type="SMART" id="SM01041">
    <property type="entry name" value="BRO1"/>
    <property type="match status" value="1"/>
</dbReference>
<dbReference type="InterPro" id="IPR025304">
    <property type="entry name" value="ALIX_V_dom"/>
</dbReference>
<feature type="compositionally biased region" description="Polar residues" evidence="6">
    <location>
        <begin position="1328"/>
        <end position="1347"/>
    </location>
</feature>
<keyword evidence="4" id="KW-0967">Endosome</keyword>
<dbReference type="PANTHER" id="PTHR23030">
    <property type="entry name" value="PCD6 INTERACTING PROTEIN-RELATED"/>
    <property type="match status" value="1"/>
</dbReference>
<evidence type="ECO:0000256" key="6">
    <source>
        <dbReference type="SAM" id="MobiDB-lite"/>
    </source>
</evidence>
<dbReference type="EMBL" id="GL379890">
    <property type="protein sequence ID" value="EGT31828.1"/>
    <property type="molecule type" value="Genomic_DNA"/>
</dbReference>
<dbReference type="InParanoid" id="G0NII9"/>
<feature type="compositionally biased region" description="Gly residues" evidence="6">
    <location>
        <begin position="880"/>
        <end position="890"/>
    </location>
</feature>
<keyword evidence="3" id="KW-0963">Cytoplasm</keyword>
<dbReference type="FunCoup" id="G0NII9">
    <property type="interactions" value="439"/>
</dbReference>
<feature type="compositionally biased region" description="Polar residues" evidence="6">
    <location>
        <begin position="1102"/>
        <end position="1121"/>
    </location>
</feature>
<keyword evidence="5" id="KW-0175">Coiled coil</keyword>
<feature type="compositionally biased region" description="Pro residues" evidence="6">
    <location>
        <begin position="1159"/>
        <end position="1168"/>
    </location>
</feature>
<dbReference type="Pfam" id="PF13949">
    <property type="entry name" value="ALIX_LYPXL_bnd"/>
    <property type="match status" value="1"/>
</dbReference>
<organism evidence="9">
    <name type="scientific">Caenorhabditis brenneri</name>
    <name type="common">Nematode worm</name>
    <dbReference type="NCBI Taxonomy" id="135651"/>
    <lineage>
        <taxon>Eukaryota</taxon>
        <taxon>Metazoa</taxon>
        <taxon>Ecdysozoa</taxon>
        <taxon>Nematoda</taxon>
        <taxon>Chromadorea</taxon>
        <taxon>Rhabditida</taxon>
        <taxon>Rhabditina</taxon>
        <taxon>Rhabditomorpha</taxon>
        <taxon>Rhabditoidea</taxon>
        <taxon>Rhabditidae</taxon>
        <taxon>Peloderinae</taxon>
        <taxon>Caenorhabditis</taxon>
    </lineage>
</organism>
<dbReference type="OMA" id="HQRPLHM"/>
<feature type="compositionally biased region" description="Polar residues" evidence="6">
    <location>
        <begin position="953"/>
        <end position="966"/>
    </location>
</feature>
<feature type="compositionally biased region" description="Low complexity" evidence="6">
    <location>
        <begin position="784"/>
        <end position="793"/>
    </location>
</feature>
<dbReference type="PANTHER" id="PTHR23030:SF30">
    <property type="entry name" value="TYROSINE-PROTEIN PHOSPHATASE NON-RECEPTOR TYPE 23"/>
    <property type="match status" value="1"/>
</dbReference>
<feature type="compositionally biased region" description="Polar residues" evidence="6">
    <location>
        <begin position="1050"/>
        <end position="1070"/>
    </location>
</feature>
<accession>G0NII9</accession>
<dbReference type="Gene3D" id="1.25.40.280">
    <property type="entry name" value="alix/aip1 like domains"/>
    <property type="match status" value="1"/>
</dbReference>
<dbReference type="Gene3D" id="1.20.120.560">
    <property type="entry name" value="alix/aip1 in complex with the ypdl late domain"/>
    <property type="match status" value="1"/>
</dbReference>